<dbReference type="OrthoDB" id="949314at2"/>
<feature type="signal peptide" evidence="1">
    <location>
        <begin position="1"/>
        <end position="19"/>
    </location>
</feature>
<evidence type="ECO:0000256" key="1">
    <source>
        <dbReference type="SAM" id="SignalP"/>
    </source>
</evidence>
<evidence type="ECO:0000259" key="2">
    <source>
        <dbReference type="Pfam" id="PF13568"/>
    </source>
</evidence>
<dbReference type="InterPro" id="IPR025665">
    <property type="entry name" value="Beta-barrel_OMP_2"/>
</dbReference>
<dbReference type="RefSeq" id="WP_092014166.1">
    <property type="nucleotide sequence ID" value="NZ_FOXH01000003.1"/>
</dbReference>
<keyword evidence="4" id="KW-1185">Reference proteome</keyword>
<sequence length="223" mass="25021">MRSFLLFTVIVVISFCSNAQFHKEKVLFRLGVRQLGMTGDVPFKDDASLNIGVDAGVGISYKITSKLKFQPEIHYSQRGFRSKHNYTDSTYIENTISLHYVDFSPNLSFNLLKKGLRGDWLNIWGGPYVGYGFAGNTTVSEKVLNDRTNKADTTLTRSVNSFSNGVKRLDYGVNVGVGFKPNQFVTIGATYSLGLNNLSDDNKYTLYNHSFGLFLTVLFDDLF</sequence>
<dbReference type="Gene3D" id="2.40.160.60">
    <property type="entry name" value="Outer membrane protein transport protein (OMPP1/FadL/TodX)"/>
    <property type="match status" value="1"/>
</dbReference>
<evidence type="ECO:0000313" key="4">
    <source>
        <dbReference type="Proteomes" id="UP000199306"/>
    </source>
</evidence>
<dbReference type="EMBL" id="FOXH01000003">
    <property type="protein sequence ID" value="SFP45224.1"/>
    <property type="molecule type" value="Genomic_DNA"/>
</dbReference>
<feature type="domain" description="Outer membrane protein beta-barrel" evidence="2">
    <location>
        <begin position="29"/>
        <end position="199"/>
    </location>
</feature>
<name>A0A1I5QFX8_9BACT</name>
<gene>
    <name evidence="3" type="ORF">SAMN04515674_103181</name>
</gene>
<keyword evidence="1" id="KW-0732">Signal</keyword>
<proteinExistence type="predicted"/>
<dbReference type="STRING" id="1079859.SAMN04515674_103181"/>
<accession>A0A1I5QFX8</accession>
<reference evidence="3 4" key="1">
    <citation type="submission" date="2016-10" db="EMBL/GenBank/DDBJ databases">
        <authorList>
            <person name="de Groot N.N."/>
        </authorList>
    </citation>
    <scope>NUCLEOTIDE SEQUENCE [LARGE SCALE GENOMIC DNA]</scope>
    <source>
        <strain evidence="4">E92,LMG 26720,CCM 7988</strain>
    </source>
</reference>
<organism evidence="3 4">
    <name type="scientific">Pseudarcicella hirudinis</name>
    <dbReference type="NCBI Taxonomy" id="1079859"/>
    <lineage>
        <taxon>Bacteria</taxon>
        <taxon>Pseudomonadati</taxon>
        <taxon>Bacteroidota</taxon>
        <taxon>Cytophagia</taxon>
        <taxon>Cytophagales</taxon>
        <taxon>Flectobacillaceae</taxon>
        <taxon>Pseudarcicella</taxon>
    </lineage>
</organism>
<protein>
    <submittedName>
        <fullName evidence="3">Outer membrane protein beta-barrel domain-containing protein</fullName>
    </submittedName>
</protein>
<dbReference type="AlphaFoldDB" id="A0A1I5QFX8"/>
<dbReference type="Pfam" id="PF13568">
    <property type="entry name" value="OMP_b-brl_2"/>
    <property type="match status" value="1"/>
</dbReference>
<dbReference type="Proteomes" id="UP000199306">
    <property type="component" value="Unassembled WGS sequence"/>
</dbReference>
<feature type="chain" id="PRO_5011699561" evidence="1">
    <location>
        <begin position="20"/>
        <end position="223"/>
    </location>
</feature>
<evidence type="ECO:0000313" key="3">
    <source>
        <dbReference type="EMBL" id="SFP45224.1"/>
    </source>
</evidence>